<feature type="non-terminal residue" evidence="1">
    <location>
        <position position="99"/>
    </location>
</feature>
<gene>
    <name evidence="1" type="ORF">PHYSODRAFT_465727</name>
</gene>
<dbReference type="GeneID" id="20653406"/>
<evidence type="ECO:0000313" key="1">
    <source>
        <dbReference type="EMBL" id="EGZ05571.1"/>
    </source>
</evidence>
<evidence type="ECO:0000313" key="2">
    <source>
        <dbReference type="Proteomes" id="UP000002640"/>
    </source>
</evidence>
<dbReference type="InParanoid" id="G5AG59"/>
<proteinExistence type="predicted"/>
<organism evidence="1 2">
    <name type="scientific">Phytophthora sojae (strain P6497)</name>
    <name type="common">Soybean stem and root rot agent</name>
    <name type="synonym">Phytophthora megasperma f. sp. glycines</name>
    <dbReference type="NCBI Taxonomy" id="1094619"/>
    <lineage>
        <taxon>Eukaryota</taxon>
        <taxon>Sar</taxon>
        <taxon>Stramenopiles</taxon>
        <taxon>Oomycota</taxon>
        <taxon>Peronosporomycetes</taxon>
        <taxon>Peronosporales</taxon>
        <taxon>Peronosporaceae</taxon>
        <taxon>Phytophthora</taxon>
    </lineage>
</organism>
<protein>
    <submittedName>
        <fullName evidence="1">Uncharacterized protein</fullName>
    </submittedName>
</protein>
<dbReference type="AlphaFoldDB" id="G5AG59"/>
<dbReference type="Proteomes" id="UP000002640">
    <property type="component" value="Unassembled WGS sequence"/>
</dbReference>
<dbReference type="RefSeq" id="XP_009539102.1">
    <property type="nucleotide sequence ID" value="XM_009540807.1"/>
</dbReference>
<accession>G5AG59</accession>
<keyword evidence="2" id="KW-1185">Reference proteome</keyword>
<sequence length="99" mass="10984">QRIPDLSPNIGSVNFIVVESQACCNGYIVCNPCYHLCSAHPSCLDKTLPENRPNEVTQRIFDLMTFKTCTKSGFKVSDFFTIPSKENVDNCGGVLYAQC</sequence>
<dbReference type="KEGG" id="psoj:PHYSODRAFT_465727"/>
<dbReference type="EMBL" id="JH159166">
    <property type="protein sequence ID" value="EGZ05571.1"/>
    <property type="molecule type" value="Genomic_DNA"/>
</dbReference>
<feature type="non-terminal residue" evidence="1">
    <location>
        <position position="1"/>
    </location>
</feature>
<reference evidence="1 2" key="1">
    <citation type="journal article" date="2006" name="Science">
        <title>Phytophthora genome sequences uncover evolutionary origins and mechanisms of pathogenesis.</title>
        <authorList>
            <person name="Tyler B.M."/>
            <person name="Tripathy S."/>
            <person name="Zhang X."/>
            <person name="Dehal P."/>
            <person name="Jiang R.H."/>
            <person name="Aerts A."/>
            <person name="Arredondo F.D."/>
            <person name="Baxter L."/>
            <person name="Bensasson D."/>
            <person name="Beynon J.L."/>
            <person name="Chapman J."/>
            <person name="Damasceno C.M."/>
            <person name="Dorrance A.E."/>
            <person name="Dou D."/>
            <person name="Dickerman A.W."/>
            <person name="Dubchak I.L."/>
            <person name="Garbelotto M."/>
            <person name="Gijzen M."/>
            <person name="Gordon S.G."/>
            <person name="Govers F."/>
            <person name="Grunwald N.J."/>
            <person name="Huang W."/>
            <person name="Ivors K.L."/>
            <person name="Jones R.W."/>
            <person name="Kamoun S."/>
            <person name="Krampis K."/>
            <person name="Lamour K.H."/>
            <person name="Lee M.K."/>
            <person name="McDonald W.H."/>
            <person name="Medina M."/>
            <person name="Meijer H.J."/>
            <person name="Nordberg E.K."/>
            <person name="Maclean D.J."/>
            <person name="Ospina-Giraldo M.D."/>
            <person name="Morris P.F."/>
            <person name="Phuntumart V."/>
            <person name="Putnam N.H."/>
            <person name="Rash S."/>
            <person name="Rose J.K."/>
            <person name="Sakihama Y."/>
            <person name="Salamov A.A."/>
            <person name="Savidor A."/>
            <person name="Scheuring C.F."/>
            <person name="Smith B.M."/>
            <person name="Sobral B.W."/>
            <person name="Terry A."/>
            <person name="Torto-Alalibo T.A."/>
            <person name="Win J."/>
            <person name="Xu Z."/>
            <person name="Zhang H."/>
            <person name="Grigoriev I.V."/>
            <person name="Rokhsar D.S."/>
            <person name="Boore J.L."/>
        </authorList>
    </citation>
    <scope>NUCLEOTIDE SEQUENCE [LARGE SCALE GENOMIC DNA]</scope>
    <source>
        <strain evidence="1 2">P6497</strain>
    </source>
</reference>
<name>G5AG59_PHYSP</name>